<feature type="transmembrane region" description="Helical" evidence="1">
    <location>
        <begin position="120"/>
        <end position="137"/>
    </location>
</feature>
<dbReference type="EMBL" id="CAJVPJ010003705">
    <property type="protein sequence ID" value="CAG8643818.1"/>
    <property type="molecule type" value="Genomic_DNA"/>
</dbReference>
<evidence type="ECO:0000313" key="2">
    <source>
        <dbReference type="EMBL" id="CAG8643818.1"/>
    </source>
</evidence>
<gene>
    <name evidence="2" type="ORF">POCULU_LOCUS9567</name>
</gene>
<protein>
    <submittedName>
        <fullName evidence="2">5025_t:CDS:1</fullName>
    </submittedName>
</protein>
<evidence type="ECO:0000256" key="1">
    <source>
        <dbReference type="SAM" id="Phobius"/>
    </source>
</evidence>
<feature type="transmembrane region" description="Helical" evidence="1">
    <location>
        <begin position="12"/>
        <end position="31"/>
    </location>
</feature>
<reference evidence="2" key="1">
    <citation type="submission" date="2021-06" db="EMBL/GenBank/DDBJ databases">
        <authorList>
            <person name="Kallberg Y."/>
            <person name="Tangrot J."/>
            <person name="Rosling A."/>
        </authorList>
    </citation>
    <scope>NUCLEOTIDE SEQUENCE</scope>
    <source>
        <strain evidence="2">IA702</strain>
    </source>
</reference>
<dbReference type="Proteomes" id="UP000789572">
    <property type="component" value="Unassembled WGS sequence"/>
</dbReference>
<sequence>MSSVYLYKKNAIPEYILGSLPVILTMAIAPFSGGRKLLHIILVLSSPFLGLLYHYFLFLSMVEKENFDSVLYWLKTKRFPGKRRLFGRDHQEIDIDDLKKNVDLLRILKGCMGNTLHDRYTSVVSILYIGFGVYAGISRVRTKGSCPSEDWPNIPLLLLWTVPAILVRACTDKVVIKDPEKELYNKVKEELEDEEMEKLYREVQAELCDATEDKITEEVAKRKKELEEELYREVQAKLCNATEDKIMEEVAKRKKKKLDDRTNEELDRRIMIKVKTENSEEVRRHLKKVSSIFKPTPFTTSSPIILQLVPESNIAVT</sequence>
<keyword evidence="3" id="KW-1185">Reference proteome</keyword>
<feature type="transmembrane region" description="Helical" evidence="1">
    <location>
        <begin position="37"/>
        <end position="58"/>
    </location>
</feature>
<name>A0A9N9DKB7_9GLOM</name>
<feature type="non-terminal residue" evidence="2">
    <location>
        <position position="317"/>
    </location>
</feature>
<comment type="caution">
    <text evidence="2">The sequence shown here is derived from an EMBL/GenBank/DDBJ whole genome shotgun (WGS) entry which is preliminary data.</text>
</comment>
<accession>A0A9N9DKB7</accession>
<keyword evidence="1" id="KW-0472">Membrane</keyword>
<evidence type="ECO:0000313" key="3">
    <source>
        <dbReference type="Proteomes" id="UP000789572"/>
    </source>
</evidence>
<dbReference type="AlphaFoldDB" id="A0A9N9DKB7"/>
<dbReference type="OrthoDB" id="2390474at2759"/>
<keyword evidence="1" id="KW-1133">Transmembrane helix</keyword>
<organism evidence="2 3">
    <name type="scientific">Paraglomus occultum</name>
    <dbReference type="NCBI Taxonomy" id="144539"/>
    <lineage>
        <taxon>Eukaryota</taxon>
        <taxon>Fungi</taxon>
        <taxon>Fungi incertae sedis</taxon>
        <taxon>Mucoromycota</taxon>
        <taxon>Glomeromycotina</taxon>
        <taxon>Glomeromycetes</taxon>
        <taxon>Paraglomerales</taxon>
        <taxon>Paraglomeraceae</taxon>
        <taxon>Paraglomus</taxon>
    </lineage>
</organism>
<proteinExistence type="predicted"/>
<keyword evidence="1" id="KW-0812">Transmembrane</keyword>